<dbReference type="Proteomes" id="UP001289374">
    <property type="component" value="Unassembled WGS sequence"/>
</dbReference>
<dbReference type="GO" id="GO:0008422">
    <property type="term" value="F:beta-glucosidase activity"/>
    <property type="evidence" value="ECO:0007669"/>
    <property type="project" value="TreeGrafter"/>
</dbReference>
<organism evidence="3 4">
    <name type="scientific">Sesamum angolense</name>
    <dbReference type="NCBI Taxonomy" id="2727404"/>
    <lineage>
        <taxon>Eukaryota</taxon>
        <taxon>Viridiplantae</taxon>
        <taxon>Streptophyta</taxon>
        <taxon>Embryophyta</taxon>
        <taxon>Tracheophyta</taxon>
        <taxon>Spermatophyta</taxon>
        <taxon>Magnoliopsida</taxon>
        <taxon>eudicotyledons</taxon>
        <taxon>Gunneridae</taxon>
        <taxon>Pentapetalae</taxon>
        <taxon>asterids</taxon>
        <taxon>lamiids</taxon>
        <taxon>Lamiales</taxon>
        <taxon>Pedaliaceae</taxon>
        <taxon>Sesamum</taxon>
    </lineage>
</organism>
<dbReference type="PANTHER" id="PTHR10353:SF318">
    <property type="entry name" value="BETA-GLUCOSIDASE 31-RELATED"/>
    <property type="match status" value="1"/>
</dbReference>
<proteinExistence type="inferred from homology"/>
<dbReference type="EMBL" id="JACGWL010000008">
    <property type="protein sequence ID" value="KAK4397592.1"/>
    <property type="molecule type" value="Genomic_DNA"/>
</dbReference>
<dbReference type="InterPro" id="IPR017853">
    <property type="entry name" value="GH"/>
</dbReference>
<comment type="caution">
    <text evidence="3">The sequence shown here is derived from an EMBL/GenBank/DDBJ whole genome shotgun (WGS) entry which is preliminary data.</text>
</comment>
<dbReference type="InterPro" id="IPR001360">
    <property type="entry name" value="Glyco_hydro_1"/>
</dbReference>
<keyword evidence="4" id="KW-1185">Reference proteome</keyword>
<feature type="non-terminal residue" evidence="3">
    <location>
        <position position="352"/>
    </location>
</feature>
<accession>A0AAE2BTW5</accession>
<protein>
    <submittedName>
        <fullName evidence="3">Beta-glucosidase 13</fullName>
    </submittedName>
</protein>
<sequence>LTFSLAMEILVAQRIIWSVFQLLISIMYQSVNLNDFRDFAELCFKEFGDRVKHWITINEPHSYASSGYDGGFVDHMAPGRCSSRAICSQGDSATEPYIAAHHLLLCHATTVKLYKEKYQPIQRGEIGITLNTVWMVPYSSSELDVKAAQRALDFMYGWFLHPLVYGEYPEIMQSLVGSRLPKFTKEQIEMLKGSFDFLGLNYYTGNYAADVPFAVKILAVQQTVWPVFQSGSIFLVYPKGLYDLLIYTKKKYKNPTIYITETDGNVEHAIEDPQRINFYNRHFWVVREAIKKGVKVKGLFAWSFLDNFEWGAGYDIGFGFFYVDFKNGLRRIPKQSAVWFKNFLNKSGAVLS</sequence>
<evidence type="ECO:0000256" key="2">
    <source>
        <dbReference type="RuleBase" id="RU003690"/>
    </source>
</evidence>
<evidence type="ECO:0000313" key="4">
    <source>
        <dbReference type="Proteomes" id="UP001289374"/>
    </source>
</evidence>
<dbReference type="Pfam" id="PF00232">
    <property type="entry name" value="Glyco_hydro_1"/>
    <property type="match status" value="1"/>
</dbReference>
<evidence type="ECO:0000256" key="1">
    <source>
        <dbReference type="ARBA" id="ARBA00010838"/>
    </source>
</evidence>
<reference evidence="3" key="1">
    <citation type="submission" date="2020-06" db="EMBL/GenBank/DDBJ databases">
        <authorList>
            <person name="Li T."/>
            <person name="Hu X."/>
            <person name="Zhang T."/>
            <person name="Song X."/>
            <person name="Zhang H."/>
            <person name="Dai N."/>
            <person name="Sheng W."/>
            <person name="Hou X."/>
            <person name="Wei L."/>
        </authorList>
    </citation>
    <scope>NUCLEOTIDE SEQUENCE</scope>
    <source>
        <strain evidence="3">K16</strain>
        <tissue evidence="3">Leaf</tissue>
    </source>
</reference>
<gene>
    <name evidence="3" type="ORF">Sango_1595800</name>
</gene>
<dbReference type="SUPFAM" id="SSF51445">
    <property type="entry name" value="(Trans)glycosidases"/>
    <property type="match status" value="1"/>
</dbReference>
<dbReference type="PRINTS" id="PR00131">
    <property type="entry name" value="GLHYDRLASE1"/>
</dbReference>
<comment type="similarity">
    <text evidence="1 2">Belongs to the glycosyl hydrolase 1 family.</text>
</comment>
<dbReference type="Gene3D" id="3.20.20.80">
    <property type="entry name" value="Glycosidases"/>
    <property type="match status" value="1"/>
</dbReference>
<evidence type="ECO:0000313" key="3">
    <source>
        <dbReference type="EMBL" id="KAK4397592.1"/>
    </source>
</evidence>
<reference evidence="3" key="2">
    <citation type="journal article" date="2024" name="Plant">
        <title>Genomic evolution and insights into agronomic trait innovations of Sesamum species.</title>
        <authorList>
            <person name="Miao H."/>
            <person name="Wang L."/>
            <person name="Qu L."/>
            <person name="Liu H."/>
            <person name="Sun Y."/>
            <person name="Le M."/>
            <person name="Wang Q."/>
            <person name="Wei S."/>
            <person name="Zheng Y."/>
            <person name="Lin W."/>
            <person name="Duan Y."/>
            <person name="Cao H."/>
            <person name="Xiong S."/>
            <person name="Wang X."/>
            <person name="Wei L."/>
            <person name="Li C."/>
            <person name="Ma Q."/>
            <person name="Ju M."/>
            <person name="Zhao R."/>
            <person name="Li G."/>
            <person name="Mu C."/>
            <person name="Tian Q."/>
            <person name="Mei H."/>
            <person name="Zhang T."/>
            <person name="Gao T."/>
            <person name="Zhang H."/>
        </authorList>
    </citation>
    <scope>NUCLEOTIDE SEQUENCE</scope>
    <source>
        <strain evidence="3">K16</strain>
    </source>
</reference>
<dbReference type="GO" id="GO:0005975">
    <property type="term" value="P:carbohydrate metabolic process"/>
    <property type="evidence" value="ECO:0007669"/>
    <property type="project" value="InterPro"/>
</dbReference>
<dbReference type="PANTHER" id="PTHR10353">
    <property type="entry name" value="GLYCOSYL HYDROLASE"/>
    <property type="match status" value="1"/>
</dbReference>
<dbReference type="AlphaFoldDB" id="A0AAE2BTW5"/>
<name>A0AAE2BTW5_9LAMI</name>